<dbReference type="EnsemblMetazoa" id="XM_011662306">
    <property type="protein sequence ID" value="XP_011660608"/>
    <property type="gene ID" value="LOC105436610"/>
</dbReference>
<organism evidence="2 3">
    <name type="scientific">Strongylocentrotus purpuratus</name>
    <name type="common">Purple sea urchin</name>
    <dbReference type="NCBI Taxonomy" id="7668"/>
    <lineage>
        <taxon>Eukaryota</taxon>
        <taxon>Metazoa</taxon>
        <taxon>Echinodermata</taxon>
        <taxon>Eleutherozoa</taxon>
        <taxon>Echinozoa</taxon>
        <taxon>Echinoidea</taxon>
        <taxon>Euechinoidea</taxon>
        <taxon>Echinacea</taxon>
        <taxon>Camarodonta</taxon>
        <taxon>Echinidea</taxon>
        <taxon>Strongylocentrotidae</taxon>
        <taxon>Strongylocentrotus</taxon>
    </lineage>
</organism>
<accession>A0A7M7LSF8</accession>
<dbReference type="GeneID" id="105436610"/>
<dbReference type="KEGG" id="spu:105436610"/>
<dbReference type="OrthoDB" id="1100386at2759"/>
<reference evidence="2" key="2">
    <citation type="submission" date="2021-01" db="UniProtKB">
        <authorList>
            <consortium name="EnsemblMetazoa"/>
        </authorList>
    </citation>
    <scope>IDENTIFICATION</scope>
</reference>
<evidence type="ECO:0000313" key="3">
    <source>
        <dbReference type="Proteomes" id="UP000007110"/>
    </source>
</evidence>
<dbReference type="GO" id="GO:0030246">
    <property type="term" value="F:carbohydrate binding"/>
    <property type="evidence" value="ECO:0007669"/>
    <property type="project" value="InterPro"/>
</dbReference>
<dbReference type="RefSeq" id="XP_011660608.2">
    <property type="nucleotide sequence ID" value="XM_011662306.2"/>
</dbReference>
<reference evidence="3" key="1">
    <citation type="submission" date="2015-02" db="EMBL/GenBank/DDBJ databases">
        <title>Genome sequencing for Strongylocentrotus purpuratus.</title>
        <authorList>
            <person name="Murali S."/>
            <person name="Liu Y."/>
            <person name="Vee V."/>
            <person name="English A."/>
            <person name="Wang M."/>
            <person name="Skinner E."/>
            <person name="Han Y."/>
            <person name="Muzny D.M."/>
            <person name="Worley K.C."/>
            <person name="Gibbs R.A."/>
        </authorList>
    </citation>
    <scope>NUCLEOTIDE SEQUENCE</scope>
</reference>
<dbReference type="InParanoid" id="A0A7M7LSF8"/>
<proteinExistence type="predicted"/>
<name>A0A7M7LSF8_STRPU</name>
<dbReference type="Proteomes" id="UP000007110">
    <property type="component" value="Unassembled WGS sequence"/>
</dbReference>
<dbReference type="Gene3D" id="2.60.120.740">
    <property type="match status" value="1"/>
</dbReference>
<protein>
    <recommendedName>
        <fullName evidence="1">SUEL-type lectin domain-containing protein</fullName>
    </recommendedName>
</protein>
<evidence type="ECO:0000259" key="1">
    <source>
        <dbReference type="Pfam" id="PF02140"/>
    </source>
</evidence>
<dbReference type="PANTHER" id="PTHR46780">
    <property type="entry name" value="PROTEIN EVA-1"/>
    <property type="match status" value="1"/>
</dbReference>
<sequence>MIKLLEKGVVCCVFHFSHHYKVLFCRVNRRASVFLSLNFVTENRAAHQRTMDLSTTSSKFVLFICLLVGIGPMLAKSQIVTTILLCEGDIRLIDGMGGKIQVLSALYGRIDPSLCLSTTTTTTTTDSTTTEIPIITNADPVGGGALPQPTLPPEQTIAAPTTAAVASIPCKSTATASLITDICNGRCQCIMAASNSLFGDPCPGLTEYVTMTYTIIIE</sequence>
<feature type="domain" description="SUEL-type lectin" evidence="1">
    <location>
        <begin position="169"/>
        <end position="214"/>
    </location>
</feature>
<dbReference type="AlphaFoldDB" id="A0A7M7LSF8"/>
<keyword evidence="3" id="KW-1185">Reference proteome</keyword>
<dbReference type="InterPro" id="IPR043159">
    <property type="entry name" value="Lectin_gal-bd_sf"/>
</dbReference>
<dbReference type="InterPro" id="IPR000922">
    <property type="entry name" value="Lectin_gal-bd_dom"/>
</dbReference>
<dbReference type="Pfam" id="PF02140">
    <property type="entry name" value="SUEL_Lectin"/>
    <property type="match status" value="1"/>
</dbReference>
<evidence type="ECO:0000313" key="2">
    <source>
        <dbReference type="EnsemblMetazoa" id="XP_011660608"/>
    </source>
</evidence>